<feature type="compositionally biased region" description="Low complexity" evidence="8">
    <location>
        <begin position="152"/>
        <end position="161"/>
    </location>
</feature>
<gene>
    <name evidence="10" type="ORF">PINE0816_LOCUS11246</name>
</gene>
<dbReference type="PROSITE" id="PS50067">
    <property type="entry name" value="KINESIN_MOTOR_2"/>
    <property type="match status" value="1"/>
</dbReference>
<dbReference type="PANTHER" id="PTHR47968:SF75">
    <property type="entry name" value="CENTROMERE-ASSOCIATED PROTEIN E"/>
    <property type="match status" value="1"/>
</dbReference>
<dbReference type="AlphaFoldDB" id="A0A7S0C7P9"/>
<feature type="coiled-coil region" evidence="7">
    <location>
        <begin position="552"/>
        <end position="579"/>
    </location>
</feature>
<keyword evidence="3 7" id="KW-0175">Coiled coil</keyword>
<feature type="domain" description="Kinesin motor" evidence="9">
    <location>
        <begin position="1"/>
        <end position="294"/>
    </location>
</feature>
<evidence type="ECO:0000256" key="8">
    <source>
        <dbReference type="SAM" id="MobiDB-lite"/>
    </source>
</evidence>
<dbReference type="InterPro" id="IPR001752">
    <property type="entry name" value="Kinesin_motor_dom"/>
</dbReference>
<feature type="region of interest" description="Disordered" evidence="8">
    <location>
        <begin position="420"/>
        <end position="464"/>
    </location>
</feature>
<dbReference type="InterPro" id="IPR027417">
    <property type="entry name" value="P-loop_NTPase"/>
</dbReference>
<feature type="region of interest" description="Disordered" evidence="8">
    <location>
        <begin position="141"/>
        <end position="161"/>
    </location>
</feature>
<comment type="caution">
    <text evidence="5">Lacks conserved residue(s) required for the propagation of feature annotation.</text>
</comment>
<evidence type="ECO:0000256" key="3">
    <source>
        <dbReference type="ARBA" id="ARBA00023054"/>
    </source>
</evidence>
<keyword evidence="4 6" id="KW-0505">Motor protein</keyword>
<evidence type="ECO:0000256" key="6">
    <source>
        <dbReference type="RuleBase" id="RU000394"/>
    </source>
</evidence>
<dbReference type="InterPro" id="IPR027640">
    <property type="entry name" value="Kinesin-like_fam"/>
</dbReference>
<evidence type="ECO:0000256" key="4">
    <source>
        <dbReference type="ARBA" id="ARBA00023175"/>
    </source>
</evidence>
<dbReference type="GO" id="GO:0005874">
    <property type="term" value="C:microtubule"/>
    <property type="evidence" value="ECO:0007669"/>
    <property type="project" value="UniProtKB-KW"/>
</dbReference>
<evidence type="ECO:0000256" key="7">
    <source>
        <dbReference type="SAM" id="Coils"/>
    </source>
</evidence>
<dbReference type="Pfam" id="PF00225">
    <property type="entry name" value="Kinesin"/>
    <property type="match status" value="1"/>
</dbReference>
<sequence length="612" mass="67738">MQGTPSEPGIVPLAIQDVFNYIKNNGSVDDREYLLRVSYMEIYNEQICDLLVPSQGVDSARFGGFVASAPTAIRIFESKSQGVIVRGLKEEVVTSTKQVMAFIEAGDSQRRTGSTEMNAHSSRSHSICRLIIESKARKSRGRRFRDAGDSGSVISESTTTTEINNSPVRISTLNLVDLAGSECAKLTNATGVRKKEGQYINKSLMTLGLCIWKLSEASIRAESSIEGKSPKKSPKSSLDNVDHIPYRDSKLTRLLQPSLSGNAQICIICTVTPSMRHLEESLNTLKFAARAKKITQKAEITECVDDKTLINTYRSEISELKRQLKEMSEDRETLHVPKAIQPSQNVIIEENDCDDVNDEETEALRLAIGNLEKLILKNAVKKDDSSSSSISDEESVLLVSRRTQESLLIDTEISDSNVLLQGSTTSENDSRALNVKKNDGRNSPSSELGRASPKKKDDVSVTSDSSGLVGELHRIQGLLGNVLSKKKKTLPKVVIVNTMSPSTSNIESEVEQLKAQLRDQEVATSLSQADSTFLQSQLVEKDNLLGEVSMVLDNVTKRQVQLEQENFLLRQENTRLKSELTRTKGEGKLRQREIENLKKKQNADDEMFSSLI</sequence>
<feature type="region of interest" description="Disordered" evidence="8">
    <location>
        <begin position="223"/>
        <end position="242"/>
    </location>
</feature>
<dbReference type="GO" id="GO:0003777">
    <property type="term" value="F:microtubule motor activity"/>
    <property type="evidence" value="ECO:0007669"/>
    <property type="project" value="InterPro"/>
</dbReference>
<comment type="similarity">
    <text evidence="5 6">Belongs to the TRAFAC class myosin-kinesin ATPase superfamily. Kinesin family.</text>
</comment>
<proteinExistence type="inferred from homology"/>
<dbReference type="InterPro" id="IPR036961">
    <property type="entry name" value="Kinesin_motor_dom_sf"/>
</dbReference>
<name>A0A7S0C7P9_9STRA</name>
<dbReference type="SMART" id="SM00129">
    <property type="entry name" value="KISc"/>
    <property type="match status" value="1"/>
</dbReference>
<dbReference type="PROSITE" id="PS00411">
    <property type="entry name" value="KINESIN_MOTOR_1"/>
    <property type="match status" value="1"/>
</dbReference>
<evidence type="ECO:0000256" key="2">
    <source>
        <dbReference type="ARBA" id="ARBA00022840"/>
    </source>
</evidence>
<keyword evidence="1 6" id="KW-0547">Nucleotide-binding</keyword>
<dbReference type="InterPro" id="IPR019821">
    <property type="entry name" value="Kinesin_motor_CS"/>
</dbReference>
<protein>
    <recommendedName>
        <fullName evidence="6">Kinesin-like protein</fullName>
    </recommendedName>
</protein>
<reference evidence="10" key="1">
    <citation type="submission" date="2021-01" db="EMBL/GenBank/DDBJ databases">
        <authorList>
            <person name="Corre E."/>
            <person name="Pelletier E."/>
            <person name="Niang G."/>
            <person name="Scheremetjew M."/>
            <person name="Finn R."/>
            <person name="Kale V."/>
            <person name="Holt S."/>
            <person name="Cochrane G."/>
            <person name="Meng A."/>
            <person name="Brown T."/>
            <person name="Cohen L."/>
        </authorList>
    </citation>
    <scope>NUCLEOTIDE SEQUENCE</scope>
    <source>
        <strain evidence="10">CCAP1064/1</strain>
    </source>
</reference>
<dbReference type="EMBL" id="HBEL01024069">
    <property type="protein sequence ID" value="CAD8415111.1"/>
    <property type="molecule type" value="Transcribed_RNA"/>
</dbReference>
<dbReference type="Gene3D" id="3.40.850.10">
    <property type="entry name" value="Kinesin motor domain"/>
    <property type="match status" value="1"/>
</dbReference>
<evidence type="ECO:0000256" key="5">
    <source>
        <dbReference type="PROSITE-ProRule" id="PRU00283"/>
    </source>
</evidence>
<evidence type="ECO:0000256" key="1">
    <source>
        <dbReference type="ARBA" id="ARBA00022741"/>
    </source>
</evidence>
<dbReference type="GO" id="GO:0007018">
    <property type="term" value="P:microtubule-based movement"/>
    <property type="evidence" value="ECO:0007669"/>
    <property type="project" value="InterPro"/>
</dbReference>
<dbReference type="PANTHER" id="PTHR47968">
    <property type="entry name" value="CENTROMERE PROTEIN E"/>
    <property type="match status" value="1"/>
</dbReference>
<evidence type="ECO:0000313" key="10">
    <source>
        <dbReference type="EMBL" id="CAD8415111.1"/>
    </source>
</evidence>
<keyword evidence="2 6" id="KW-0067">ATP-binding</keyword>
<evidence type="ECO:0000259" key="9">
    <source>
        <dbReference type="PROSITE" id="PS50067"/>
    </source>
</evidence>
<keyword evidence="6" id="KW-0493">Microtubule</keyword>
<organism evidence="10">
    <name type="scientific">Proboscia inermis</name>
    <dbReference type="NCBI Taxonomy" id="420281"/>
    <lineage>
        <taxon>Eukaryota</taxon>
        <taxon>Sar</taxon>
        <taxon>Stramenopiles</taxon>
        <taxon>Ochrophyta</taxon>
        <taxon>Bacillariophyta</taxon>
        <taxon>Coscinodiscophyceae</taxon>
        <taxon>Rhizosoleniophycidae</taxon>
        <taxon>Rhizosoleniales</taxon>
        <taxon>Rhizosoleniaceae</taxon>
        <taxon>Proboscia</taxon>
    </lineage>
</organism>
<dbReference type="GO" id="GO:0008017">
    <property type="term" value="F:microtubule binding"/>
    <property type="evidence" value="ECO:0007669"/>
    <property type="project" value="InterPro"/>
</dbReference>
<accession>A0A7S0C7P9</accession>
<dbReference type="SUPFAM" id="SSF52540">
    <property type="entry name" value="P-loop containing nucleoside triphosphate hydrolases"/>
    <property type="match status" value="1"/>
</dbReference>
<dbReference type="PRINTS" id="PR00380">
    <property type="entry name" value="KINESINHEAVY"/>
</dbReference>
<dbReference type="GO" id="GO:0005524">
    <property type="term" value="F:ATP binding"/>
    <property type="evidence" value="ECO:0007669"/>
    <property type="project" value="UniProtKB-KW"/>
</dbReference>